<feature type="transmembrane region" description="Helical" evidence="6">
    <location>
        <begin position="31"/>
        <end position="49"/>
    </location>
</feature>
<reference evidence="7 8" key="1">
    <citation type="journal article" date="2015" name="Nature">
        <title>rRNA introns, odd ribosomes, and small enigmatic genomes across a large radiation of phyla.</title>
        <authorList>
            <person name="Brown C.T."/>
            <person name="Hug L.A."/>
            <person name="Thomas B.C."/>
            <person name="Sharon I."/>
            <person name="Castelle C.J."/>
            <person name="Singh A."/>
            <person name="Wilkins M.J."/>
            <person name="Williams K.H."/>
            <person name="Banfield J.F."/>
        </authorList>
    </citation>
    <scope>NUCLEOTIDE SEQUENCE [LARGE SCALE GENOMIC DNA]</scope>
</reference>
<dbReference type="PANTHER" id="PTHR30250:SF27">
    <property type="entry name" value="POLYSACCHARIDE BIOSYNTHESIS PROTEIN"/>
    <property type="match status" value="1"/>
</dbReference>
<feature type="non-terminal residue" evidence="7">
    <location>
        <position position="1"/>
    </location>
</feature>
<dbReference type="GO" id="GO:0042910">
    <property type="term" value="F:xenobiotic transmembrane transporter activity"/>
    <property type="evidence" value="ECO:0007669"/>
    <property type="project" value="InterPro"/>
</dbReference>
<dbReference type="EMBL" id="LBSX01000020">
    <property type="protein sequence ID" value="KKQ26872.1"/>
    <property type="molecule type" value="Genomic_DNA"/>
</dbReference>
<dbReference type="AlphaFoldDB" id="A0A0G0GA67"/>
<name>A0A0G0GA67_9BACT</name>
<feature type="transmembrane region" description="Helical" evidence="6">
    <location>
        <begin position="244"/>
        <end position="263"/>
    </location>
</feature>
<feature type="transmembrane region" description="Helical" evidence="6">
    <location>
        <begin position="150"/>
        <end position="172"/>
    </location>
</feature>
<dbReference type="STRING" id="1619046.US42_C0020G0009"/>
<evidence type="ECO:0000256" key="4">
    <source>
        <dbReference type="ARBA" id="ARBA00022989"/>
    </source>
</evidence>
<feature type="transmembrane region" description="Helical" evidence="6">
    <location>
        <begin position="7"/>
        <end position="25"/>
    </location>
</feature>
<dbReference type="InterPro" id="IPR050833">
    <property type="entry name" value="Poly_Biosynth_Transport"/>
</dbReference>
<dbReference type="InterPro" id="IPR002528">
    <property type="entry name" value="MATE_fam"/>
</dbReference>
<keyword evidence="3 6" id="KW-0812">Transmembrane</keyword>
<evidence type="ECO:0000313" key="8">
    <source>
        <dbReference type="Proteomes" id="UP000034849"/>
    </source>
</evidence>
<evidence type="ECO:0000256" key="1">
    <source>
        <dbReference type="ARBA" id="ARBA00004651"/>
    </source>
</evidence>
<evidence type="ECO:0000256" key="6">
    <source>
        <dbReference type="SAM" id="Phobius"/>
    </source>
</evidence>
<keyword evidence="4 6" id="KW-1133">Transmembrane helix</keyword>
<organism evidence="7 8">
    <name type="scientific">Candidatus Magasanikbacteria bacterium GW2011_GWC2_37_14</name>
    <dbReference type="NCBI Taxonomy" id="1619046"/>
    <lineage>
        <taxon>Bacteria</taxon>
        <taxon>Candidatus Magasanikiibacteriota</taxon>
    </lineage>
</organism>
<dbReference type="PANTHER" id="PTHR30250">
    <property type="entry name" value="PST FAMILY PREDICTED COLANIC ACID TRANSPORTER"/>
    <property type="match status" value="1"/>
</dbReference>
<dbReference type="Pfam" id="PF01554">
    <property type="entry name" value="MatE"/>
    <property type="match status" value="1"/>
</dbReference>
<dbReference type="Proteomes" id="UP000034849">
    <property type="component" value="Unassembled WGS sequence"/>
</dbReference>
<dbReference type="GO" id="GO:0005886">
    <property type="term" value="C:plasma membrane"/>
    <property type="evidence" value="ECO:0007669"/>
    <property type="project" value="UniProtKB-SubCell"/>
</dbReference>
<keyword evidence="2" id="KW-1003">Cell membrane</keyword>
<dbReference type="PATRIC" id="fig|1619046.3.peg.1021"/>
<evidence type="ECO:0000256" key="5">
    <source>
        <dbReference type="ARBA" id="ARBA00023136"/>
    </source>
</evidence>
<comment type="subcellular location">
    <subcellularLocation>
        <location evidence="1">Cell membrane</location>
        <topology evidence="1">Multi-pass membrane protein</topology>
    </subcellularLocation>
</comment>
<accession>A0A0G0GA67</accession>
<feature type="transmembrane region" description="Helical" evidence="6">
    <location>
        <begin position="115"/>
        <end position="138"/>
    </location>
</feature>
<evidence type="ECO:0000313" key="7">
    <source>
        <dbReference type="EMBL" id="KKQ26872.1"/>
    </source>
</evidence>
<proteinExistence type="predicted"/>
<evidence type="ECO:0000256" key="2">
    <source>
        <dbReference type="ARBA" id="ARBA00022475"/>
    </source>
</evidence>
<feature type="transmembrane region" description="Helical" evidence="6">
    <location>
        <begin position="184"/>
        <end position="209"/>
    </location>
</feature>
<comment type="caution">
    <text evidence="7">The sequence shown here is derived from an EMBL/GenBank/DDBJ whole genome shotgun (WGS) entry which is preliminary data.</text>
</comment>
<gene>
    <name evidence="7" type="ORF">US42_C0020G0009</name>
</gene>
<evidence type="ECO:0000256" key="3">
    <source>
        <dbReference type="ARBA" id="ARBA00022692"/>
    </source>
</evidence>
<dbReference type="GO" id="GO:0015297">
    <property type="term" value="F:antiporter activity"/>
    <property type="evidence" value="ECO:0007669"/>
    <property type="project" value="InterPro"/>
</dbReference>
<keyword evidence="5 6" id="KW-0472">Membrane</keyword>
<protein>
    <submittedName>
        <fullName evidence="7">Uncharacterized protein</fullName>
    </submittedName>
</protein>
<sequence length="285" mass="30442">PEMLIQPLLFIILVGCVYLLFGNYLNAPLAIGVNAVTTGITFIVGTKMLQRTLPQKTMEAIPEYKTRDWVCSALPLLLLNGLRVINAQADIIILGAIKGAEVAGIYAVANRGAGLITFVLIAVNAALAPTIASLYAAGDMRRLQEVITKSARIILLISLPIGLSLILFGQWFLLLFGHGFIKGITALSILSIGQIVNAATGSVGILLVMTGYERDAAICTGVSGVLNVVLNMVLIPIWGIEGAATATASSMIILNLLLAIWAYKRLGINPISIREISLFKKIYNK</sequence>
<feature type="transmembrane region" description="Helical" evidence="6">
    <location>
        <begin position="216"/>
        <end position="238"/>
    </location>
</feature>